<keyword evidence="3" id="KW-0132">Cell division</keyword>
<dbReference type="RefSeq" id="WP_244532188.1">
    <property type="nucleotide sequence ID" value="NZ_FOSN01000005.1"/>
</dbReference>
<keyword evidence="2" id="KW-0812">Transmembrane</keyword>
<keyword evidence="4" id="KW-1185">Reference proteome</keyword>
<keyword evidence="3" id="KW-0131">Cell cycle</keyword>
<dbReference type="AlphaFoldDB" id="A0A1I3Y8N1"/>
<evidence type="ECO:0000256" key="2">
    <source>
        <dbReference type="SAM" id="Phobius"/>
    </source>
</evidence>
<evidence type="ECO:0000256" key="1">
    <source>
        <dbReference type="SAM" id="Coils"/>
    </source>
</evidence>
<dbReference type="EMBL" id="FOSN01000005">
    <property type="protein sequence ID" value="SFK28123.1"/>
    <property type="molecule type" value="Genomic_DNA"/>
</dbReference>
<accession>A0A1I3Y8N1</accession>
<proteinExistence type="predicted"/>
<gene>
    <name evidence="3" type="ORF">SAMN05444581_10586</name>
</gene>
<organism evidence="3 4">
    <name type="scientific">Methylocapsa palsarum</name>
    <dbReference type="NCBI Taxonomy" id="1612308"/>
    <lineage>
        <taxon>Bacteria</taxon>
        <taxon>Pseudomonadati</taxon>
        <taxon>Pseudomonadota</taxon>
        <taxon>Alphaproteobacteria</taxon>
        <taxon>Hyphomicrobiales</taxon>
        <taxon>Beijerinckiaceae</taxon>
        <taxon>Methylocapsa</taxon>
    </lineage>
</organism>
<reference evidence="3 4" key="1">
    <citation type="submission" date="2016-10" db="EMBL/GenBank/DDBJ databases">
        <authorList>
            <person name="de Groot N.N."/>
        </authorList>
    </citation>
    <scope>NUCLEOTIDE SEQUENCE [LARGE SCALE GENOMIC DNA]</scope>
    <source>
        <strain evidence="3 4">NE2</strain>
    </source>
</reference>
<keyword evidence="2" id="KW-1133">Transmembrane helix</keyword>
<evidence type="ECO:0000313" key="4">
    <source>
        <dbReference type="Proteomes" id="UP000198755"/>
    </source>
</evidence>
<feature type="transmembrane region" description="Helical" evidence="2">
    <location>
        <begin position="20"/>
        <end position="38"/>
    </location>
</feature>
<dbReference type="STRING" id="1612308.SAMN05444581_10586"/>
<protein>
    <submittedName>
        <fullName evidence="3">Cell division protein FtsB</fullName>
    </submittedName>
</protein>
<dbReference type="Proteomes" id="UP000198755">
    <property type="component" value="Unassembled WGS sequence"/>
</dbReference>
<keyword evidence="1" id="KW-0175">Coiled coil</keyword>
<evidence type="ECO:0000313" key="3">
    <source>
        <dbReference type="EMBL" id="SFK28123.1"/>
    </source>
</evidence>
<feature type="coiled-coil region" evidence="1">
    <location>
        <begin position="47"/>
        <end position="81"/>
    </location>
</feature>
<keyword evidence="2" id="KW-0472">Membrane</keyword>
<name>A0A1I3Y8N1_9HYPH</name>
<dbReference type="GO" id="GO:0051301">
    <property type="term" value="P:cell division"/>
    <property type="evidence" value="ECO:0007669"/>
    <property type="project" value="UniProtKB-KW"/>
</dbReference>
<sequence length="113" mass="12902">MRQSGGMVIRRRWRAILYPLFLYCVSGAAGGYFVWHAVNGQRGLKTQEEYEHKIAALRDQLKGLDAELAQWKNRIELMKGAAVDRDLLDEETRSVLGRIDVKELVVFLPPSSK</sequence>